<evidence type="ECO:0000256" key="3">
    <source>
        <dbReference type="ARBA" id="ARBA00023002"/>
    </source>
</evidence>
<keyword evidence="8" id="KW-1185">Reference proteome</keyword>
<dbReference type="PANTHER" id="PTHR24296">
    <property type="entry name" value="CYTOCHROME P450"/>
    <property type="match status" value="1"/>
</dbReference>
<dbReference type="PRINTS" id="PR00385">
    <property type="entry name" value="P450"/>
</dbReference>
<dbReference type="Pfam" id="PF00067">
    <property type="entry name" value="p450"/>
    <property type="match status" value="1"/>
</dbReference>
<evidence type="ECO:0000313" key="8">
    <source>
        <dbReference type="Proteomes" id="UP000193648"/>
    </source>
</evidence>
<evidence type="ECO:0000256" key="1">
    <source>
        <dbReference type="ARBA" id="ARBA00010617"/>
    </source>
</evidence>
<proteinExistence type="inferred from homology"/>
<dbReference type="GeneID" id="33572634"/>
<gene>
    <name evidence="7" type="ORF">BCR41DRAFT_426908</name>
</gene>
<dbReference type="GO" id="GO:0004497">
    <property type="term" value="F:monooxygenase activity"/>
    <property type="evidence" value="ECO:0007669"/>
    <property type="project" value="UniProtKB-KW"/>
</dbReference>
<keyword evidence="3 6" id="KW-0560">Oxidoreductase</keyword>
<dbReference type="InterPro" id="IPR017972">
    <property type="entry name" value="Cyt_P450_CS"/>
</dbReference>
<dbReference type="EMBL" id="MCFF01000086">
    <property type="protein sequence ID" value="ORY95098.1"/>
    <property type="molecule type" value="Genomic_DNA"/>
</dbReference>
<comment type="similarity">
    <text evidence="1 6">Belongs to the cytochrome P450 family.</text>
</comment>
<dbReference type="GO" id="GO:0016705">
    <property type="term" value="F:oxidoreductase activity, acting on paired donors, with incorporation or reduction of molecular oxygen"/>
    <property type="evidence" value="ECO:0007669"/>
    <property type="project" value="InterPro"/>
</dbReference>
<dbReference type="Gene3D" id="1.10.630.10">
    <property type="entry name" value="Cytochrome P450"/>
    <property type="match status" value="1"/>
</dbReference>
<comment type="cofactor">
    <cofactor evidence="5">
        <name>heme</name>
        <dbReference type="ChEBI" id="CHEBI:30413"/>
    </cofactor>
</comment>
<organism evidence="7 8">
    <name type="scientific">Lobosporangium transversale</name>
    <dbReference type="NCBI Taxonomy" id="64571"/>
    <lineage>
        <taxon>Eukaryota</taxon>
        <taxon>Fungi</taxon>
        <taxon>Fungi incertae sedis</taxon>
        <taxon>Mucoromycota</taxon>
        <taxon>Mortierellomycotina</taxon>
        <taxon>Mortierellomycetes</taxon>
        <taxon>Mortierellales</taxon>
        <taxon>Mortierellaceae</taxon>
        <taxon>Lobosporangium</taxon>
    </lineage>
</organism>
<dbReference type="GO" id="GO:0005506">
    <property type="term" value="F:iron ion binding"/>
    <property type="evidence" value="ECO:0007669"/>
    <property type="project" value="InterPro"/>
</dbReference>
<keyword evidence="4 5" id="KW-0408">Iron</keyword>
<sequence length="517" mass="59346">MSALTPLFRYVLMHATRKNGFKLVLAFMTYYIYKYRGHALGTNRRSDLKQPKGAVPLLGHMPLISSVPPTQLYQFFLKLHVELGPVWSLSLPGVRMVQIDTPENIEHVHKVNFWNYEKGPIFKDVMGILFGDGIFSADGHEWRFQRKLASNIFSVRAFREYTSDVFVVEGKKVLEHLGRAADQGTPIDFHDLMHRFTLDSFGTISFGESFGCLDDLGVEVPFAFAFDDLLQIVTKRLIDPLWKIRERVTSTGKRAKEHQEYMYKHALKFIQKRREEGHRRQNRDLLQLCMEAKDENGQPISDDYIVDIFLNFTLAGRDTTAQALAWMFYLLHRDGTDKTIAKGLAAEADDVLGGQDPTYETYKRQKFAEACFHESLRLFPAAPRNQRMCVKDDVLPDGTKIYKGERVTWSSYVMGRSERIWGPDALEYKPSRWINAEKPSQAKFNAFHVGPRVCLGQQFATVQALTLIGMLFQNFEFELVDPTKEPAYSTSLSFPMLEGLPVRVFRRSQPRTQAATV</sequence>
<dbReference type="STRING" id="64571.A0A1Y2G6L8"/>
<dbReference type="PROSITE" id="PS00086">
    <property type="entry name" value="CYTOCHROME_P450"/>
    <property type="match status" value="1"/>
</dbReference>
<comment type="caution">
    <text evidence="7">The sequence shown here is derived from an EMBL/GenBank/DDBJ whole genome shotgun (WGS) entry which is preliminary data.</text>
</comment>
<dbReference type="InterPro" id="IPR001128">
    <property type="entry name" value="Cyt_P450"/>
</dbReference>
<dbReference type="GO" id="GO:0020037">
    <property type="term" value="F:heme binding"/>
    <property type="evidence" value="ECO:0007669"/>
    <property type="project" value="InterPro"/>
</dbReference>
<keyword evidence="2 5" id="KW-0479">Metal-binding</keyword>
<dbReference type="GO" id="GO:0006629">
    <property type="term" value="P:lipid metabolic process"/>
    <property type="evidence" value="ECO:0007669"/>
    <property type="project" value="UniProtKB-ARBA"/>
</dbReference>
<dbReference type="OrthoDB" id="1470350at2759"/>
<accession>A0A1Y2G6L8</accession>
<dbReference type="AlphaFoldDB" id="A0A1Y2G6L8"/>
<dbReference type="RefSeq" id="XP_021875307.1">
    <property type="nucleotide sequence ID" value="XM_022030793.1"/>
</dbReference>
<evidence type="ECO:0000256" key="5">
    <source>
        <dbReference type="PIRSR" id="PIRSR602401-1"/>
    </source>
</evidence>
<name>A0A1Y2G6L8_9FUNG</name>
<keyword evidence="6" id="KW-0503">Monooxygenase</keyword>
<evidence type="ECO:0000256" key="2">
    <source>
        <dbReference type="ARBA" id="ARBA00022723"/>
    </source>
</evidence>
<dbReference type="InterPro" id="IPR036396">
    <property type="entry name" value="Cyt_P450_sf"/>
</dbReference>
<evidence type="ECO:0000256" key="6">
    <source>
        <dbReference type="RuleBase" id="RU000461"/>
    </source>
</evidence>
<reference evidence="7 8" key="1">
    <citation type="submission" date="2016-07" db="EMBL/GenBank/DDBJ databases">
        <title>Pervasive Adenine N6-methylation of Active Genes in Fungi.</title>
        <authorList>
            <consortium name="DOE Joint Genome Institute"/>
            <person name="Mondo S.J."/>
            <person name="Dannebaum R.O."/>
            <person name="Kuo R.C."/>
            <person name="Labutti K."/>
            <person name="Haridas S."/>
            <person name="Kuo A."/>
            <person name="Salamov A."/>
            <person name="Ahrendt S.R."/>
            <person name="Lipzen A."/>
            <person name="Sullivan W."/>
            <person name="Andreopoulos W.B."/>
            <person name="Clum A."/>
            <person name="Lindquist E."/>
            <person name="Daum C."/>
            <person name="Ramamoorthy G.K."/>
            <person name="Gryganskyi A."/>
            <person name="Culley D."/>
            <person name="Magnuson J.K."/>
            <person name="James T.Y."/>
            <person name="O'Malley M.A."/>
            <person name="Stajich J.E."/>
            <person name="Spatafora J.W."/>
            <person name="Visel A."/>
            <person name="Grigoriev I.V."/>
        </authorList>
    </citation>
    <scope>NUCLEOTIDE SEQUENCE [LARGE SCALE GENOMIC DNA]</scope>
    <source>
        <strain evidence="7 8">NRRL 3116</strain>
    </source>
</reference>
<feature type="binding site" description="axial binding residue" evidence="5">
    <location>
        <position position="454"/>
    </location>
    <ligand>
        <name>heme</name>
        <dbReference type="ChEBI" id="CHEBI:30413"/>
    </ligand>
    <ligandPart>
        <name>Fe</name>
        <dbReference type="ChEBI" id="CHEBI:18248"/>
    </ligandPart>
</feature>
<dbReference type="InParanoid" id="A0A1Y2G6L8"/>
<evidence type="ECO:0000313" key="7">
    <source>
        <dbReference type="EMBL" id="ORY95098.1"/>
    </source>
</evidence>
<dbReference type="SUPFAM" id="SSF48264">
    <property type="entry name" value="Cytochrome P450"/>
    <property type="match status" value="1"/>
</dbReference>
<protein>
    <submittedName>
        <fullName evidence="7">Cytochrome P450</fullName>
    </submittedName>
</protein>
<dbReference type="Proteomes" id="UP000193648">
    <property type="component" value="Unassembled WGS sequence"/>
</dbReference>
<evidence type="ECO:0000256" key="4">
    <source>
        <dbReference type="ARBA" id="ARBA00023004"/>
    </source>
</evidence>
<dbReference type="InterPro" id="IPR002401">
    <property type="entry name" value="Cyt_P450_E_grp-I"/>
</dbReference>
<keyword evidence="5 6" id="KW-0349">Heme</keyword>
<dbReference type="PRINTS" id="PR00463">
    <property type="entry name" value="EP450I"/>
</dbReference>